<dbReference type="InterPro" id="IPR019410">
    <property type="entry name" value="Methyltransf_16"/>
</dbReference>
<evidence type="ECO:0000313" key="2">
    <source>
        <dbReference type="EMBL" id="KAK5780325.1"/>
    </source>
</evidence>
<dbReference type="AlphaFoldDB" id="A0AAN7WMB3"/>
<comment type="caution">
    <text evidence="2">The sequence shown here is derived from an EMBL/GenBank/DDBJ whole genome shotgun (WGS) entry which is preliminary data.</text>
</comment>
<dbReference type="Gene3D" id="3.40.50.150">
    <property type="entry name" value="Vaccinia Virus protein VP39"/>
    <property type="match status" value="1"/>
</dbReference>
<dbReference type="InterPro" id="IPR029063">
    <property type="entry name" value="SAM-dependent_MTases_sf"/>
</dbReference>
<reference evidence="3" key="1">
    <citation type="submission" date="2023-07" db="EMBL/GenBank/DDBJ databases">
        <title>A draft genome of Kazachstania heterogenica Y-27499.</title>
        <authorList>
            <person name="Donic C."/>
            <person name="Kralova J.S."/>
            <person name="Fidel L."/>
            <person name="Ben-Dor S."/>
            <person name="Jung S."/>
        </authorList>
    </citation>
    <scope>NUCLEOTIDE SEQUENCE [LARGE SCALE GENOMIC DNA]</scope>
    <source>
        <strain evidence="3">Y27499</strain>
    </source>
</reference>
<dbReference type="PANTHER" id="PTHR14614:SF130">
    <property type="entry name" value="PROTEIN-LYSINE N-METHYLTRANSFERASE EEF2KMT"/>
    <property type="match status" value="1"/>
</dbReference>
<keyword evidence="3" id="KW-1185">Reference proteome</keyword>
<dbReference type="Proteomes" id="UP001306508">
    <property type="component" value="Unassembled WGS sequence"/>
</dbReference>
<dbReference type="SUPFAM" id="SSF53335">
    <property type="entry name" value="S-adenosyl-L-methionine-dependent methyltransferases"/>
    <property type="match status" value="1"/>
</dbReference>
<accession>A0AAN7WMB3</accession>
<proteinExistence type="predicted"/>
<name>A0AAN7WMB3_9SACH</name>
<dbReference type="PANTHER" id="PTHR14614">
    <property type="entry name" value="HEPATOCELLULAR CARCINOMA-ASSOCIATED ANTIGEN"/>
    <property type="match status" value="1"/>
</dbReference>
<dbReference type="GO" id="GO:0008757">
    <property type="term" value="F:S-adenosylmethionine-dependent methyltransferase activity"/>
    <property type="evidence" value="ECO:0007669"/>
    <property type="project" value="UniProtKB-ARBA"/>
</dbReference>
<protein>
    <submittedName>
        <fullName evidence="2">Uncharacterized protein</fullName>
    </submittedName>
</protein>
<evidence type="ECO:0000313" key="3">
    <source>
        <dbReference type="Proteomes" id="UP001306508"/>
    </source>
</evidence>
<gene>
    <name evidence="2" type="ORF">RI543_002080</name>
</gene>
<organism evidence="2 3">
    <name type="scientific">Arxiozyma heterogenica</name>
    <dbReference type="NCBI Taxonomy" id="278026"/>
    <lineage>
        <taxon>Eukaryota</taxon>
        <taxon>Fungi</taxon>
        <taxon>Dikarya</taxon>
        <taxon>Ascomycota</taxon>
        <taxon>Saccharomycotina</taxon>
        <taxon>Saccharomycetes</taxon>
        <taxon>Saccharomycetales</taxon>
        <taxon>Saccharomycetaceae</taxon>
        <taxon>Arxiozyma</taxon>
    </lineage>
</organism>
<evidence type="ECO:0000256" key="1">
    <source>
        <dbReference type="ARBA" id="ARBA00022679"/>
    </source>
</evidence>
<dbReference type="Pfam" id="PF10294">
    <property type="entry name" value="Methyltransf_16"/>
    <property type="match status" value="1"/>
</dbReference>
<keyword evidence="1" id="KW-0808">Transferase</keyword>
<dbReference type="GO" id="GO:0005737">
    <property type="term" value="C:cytoplasm"/>
    <property type="evidence" value="ECO:0007669"/>
    <property type="project" value="TreeGrafter"/>
</dbReference>
<dbReference type="EMBL" id="JAWIZZ010000041">
    <property type="protein sequence ID" value="KAK5780325.1"/>
    <property type="molecule type" value="Genomic_DNA"/>
</dbReference>
<sequence>MDERELYNRLKSRCPVKQLDFDKDLSKYPLLHKELMDIKRYNAYYVRTVLKKILDTITPEDEWVYEEYLPLLQCQPPQAGDYEDVILYSIGSEVGIRLWEKPRLISSLSTTGFRTWEAAIYLCLYLYRMGPMNLYKQCILELGAGTGLVSIFLYKWLKGNCKIYITDGDSNLLEGSLLRNLSLNGISNLSNNNDNDSNDGNKIIRQRLVWDEDKNIPEDVTLLVGADITYDSTSFVALCRCIKSCLRLKSCQEILISCTIRSEETINQFLEECNRNGLNTTCVSENDTSIIQDMENLLYRELIAPIHIYRITQR</sequence>